<comment type="caution">
    <text evidence="3">The sequence shown here is derived from an EMBL/GenBank/DDBJ whole genome shotgun (WGS) entry which is preliminary data.</text>
</comment>
<protein>
    <submittedName>
        <fullName evidence="3">Uncharacterized protein</fullName>
    </submittedName>
</protein>
<feature type="transmembrane region" description="Helical" evidence="2">
    <location>
        <begin position="35"/>
        <end position="59"/>
    </location>
</feature>
<keyword evidence="2" id="KW-0472">Membrane</keyword>
<dbReference type="EMBL" id="SJPT01000008">
    <property type="protein sequence ID" value="TWU20605.1"/>
    <property type="molecule type" value="Genomic_DNA"/>
</dbReference>
<organism evidence="3 4">
    <name type="scientific">Novipirellula galeiformis</name>
    <dbReference type="NCBI Taxonomy" id="2528004"/>
    <lineage>
        <taxon>Bacteria</taxon>
        <taxon>Pseudomonadati</taxon>
        <taxon>Planctomycetota</taxon>
        <taxon>Planctomycetia</taxon>
        <taxon>Pirellulales</taxon>
        <taxon>Pirellulaceae</taxon>
        <taxon>Novipirellula</taxon>
    </lineage>
</organism>
<dbReference type="Proteomes" id="UP000316304">
    <property type="component" value="Unassembled WGS sequence"/>
</dbReference>
<feature type="compositionally biased region" description="Basic and acidic residues" evidence="1">
    <location>
        <begin position="16"/>
        <end position="32"/>
    </location>
</feature>
<evidence type="ECO:0000256" key="2">
    <source>
        <dbReference type="SAM" id="Phobius"/>
    </source>
</evidence>
<proteinExistence type="predicted"/>
<dbReference type="OrthoDB" id="10008069at2"/>
<keyword evidence="2" id="KW-1133">Transmembrane helix</keyword>
<dbReference type="AlphaFoldDB" id="A0A5C6C949"/>
<accession>A0A5C6C949</accession>
<keyword evidence="2" id="KW-0812">Transmembrane</keyword>
<dbReference type="RefSeq" id="WP_146596516.1">
    <property type="nucleotide sequence ID" value="NZ_SJPT01000008.1"/>
</dbReference>
<evidence type="ECO:0000313" key="4">
    <source>
        <dbReference type="Proteomes" id="UP000316304"/>
    </source>
</evidence>
<reference evidence="3 4" key="1">
    <citation type="submission" date="2019-02" db="EMBL/GenBank/DDBJ databases">
        <title>Deep-cultivation of Planctomycetes and their phenomic and genomic characterization uncovers novel biology.</title>
        <authorList>
            <person name="Wiegand S."/>
            <person name="Jogler M."/>
            <person name="Boedeker C."/>
            <person name="Pinto D."/>
            <person name="Vollmers J."/>
            <person name="Rivas-Marin E."/>
            <person name="Kohn T."/>
            <person name="Peeters S.H."/>
            <person name="Heuer A."/>
            <person name="Rast P."/>
            <person name="Oberbeckmann S."/>
            <person name="Bunk B."/>
            <person name="Jeske O."/>
            <person name="Meyerdierks A."/>
            <person name="Storesund J.E."/>
            <person name="Kallscheuer N."/>
            <person name="Luecker S."/>
            <person name="Lage O.M."/>
            <person name="Pohl T."/>
            <person name="Merkel B.J."/>
            <person name="Hornburger P."/>
            <person name="Mueller R.-W."/>
            <person name="Bruemmer F."/>
            <person name="Labrenz M."/>
            <person name="Spormann A.M."/>
            <person name="Op Den Camp H."/>
            <person name="Overmann J."/>
            <person name="Amann R."/>
            <person name="Jetten M.S.M."/>
            <person name="Mascher T."/>
            <person name="Medema M.H."/>
            <person name="Devos D.P."/>
            <person name="Kaster A.-K."/>
            <person name="Ovreas L."/>
            <person name="Rohde M."/>
            <person name="Galperin M.Y."/>
            <person name="Jogler C."/>
        </authorList>
    </citation>
    <scope>NUCLEOTIDE SEQUENCE [LARGE SCALE GENOMIC DNA]</scope>
    <source>
        <strain evidence="3 4">Pla52o</strain>
    </source>
</reference>
<keyword evidence="4" id="KW-1185">Reference proteome</keyword>
<gene>
    <name evidence="3" type="ORF">Pla52o_44830</name>
</gene>
<feature type="region of interest" description="Disordered" evidence="1">
    <location>
        <begin position="1"/>
        <end position="32"/>
    </location>
</feature>
<sequence>MLEKKRPEESDSDVPPSERGKGENMPLDERSPDSVFGIVGLTYLLVLLLVVLGLALWMYR</sequence>
<name>A0A5C6C949_9BACT</name>
<evidence type="ECO:0000313" key="3">
    <source>
        <dbReference type="EMBL" id="TWU20605.1"/>
    </source>
</evidence>
<evidence type="ECO:0000256" key="1">
    <source>
        <dbReference type="SAM" id="MobiDB-lite"/>
    </source>
</evidence>